<dbReference type="EMBL" id="CAJVCH010042702">
    <property type="protein sequence ID" value="CAG7717004.1"/>
    <property type="molecule type" value="Genomic_DNA"/>
</dbReference>
<name>A0A8J2NWA5_9HEXA</name>
<evidence type="ECO:0000256" key="4">
    <source>
        <dbReference type="ARBA" id="ARBA00016099"/>
    </source>
</evidence>
<dbReference type="GO" id="GO:0016197">
    <property type="term" value="P:endosomal transport"/>
    <property type="evidence" value="ECO:0007669"/>
    <property type="project" value="InterPro"/>
</dbReference>
<dbReference type="GO" id="GO:0071986">
    <property type="term" value="C:Ragulator complex"/>
    <property type="evidence" value="ECO:0007669"/>
    <property type="project" value="InterPro"/>
</dbReference>
<feature type="region of interest" description="Disordered" evidence="12">
    <location>
        <begin position="1"/>
        <end position="59"/>
    </location>
</feature>
<evidence type="ECO:0000313" key="13">
    <source>
        <dbReference type="EMBL" id="CAG7717004.1"/>
    </source>
</evidence>
<dbReference type="PANTHER" id="PTHR13401:SF2">
    <property type="entry name" value="RAGULATOR COMPLEX PROTEIN LAMTOR1"/>
    <property type="match status" value="1"/>
</dbReference>
<keyword evidence="8" id="KW-0564">Palmitate</keyword>
<evidence type="ECO:0000256" key="1">
    <source>
        <dbReference type="ARBA" id="ARBA00004122"/>
    </source>
</evidence>
<dbReference type="GO" id="GO:0060090">
    <property type="term" value="F:molecular adaptor activity"/>
    <property type="evidence" value="ECO:0007669"/>
    <property type="project" value="TreeGrafter"/>
</dbReference>
<evidence type="ECO:0000256" key="5">
    <source>
        <dbReference type="ARBA" id="ARBA00022707"/>
    </source>
</evidence>
<dbReference type="GO" id="GO:0071230">
    <property type="term" value="P:cellular response to amino acid stimulus"/>
    <property type="evidence" value="ECO:0007669"/>
    <property type="project" value="InterPro"/>
</dbReference>
<evidence type="ECO:0000256" key="7">
    <source>
        <dbReference type="ARBA" id="ARBA00023136"/>
    </source>
</evidence>
<evidence type="ECO:0000256" key="3">
    <source>
        <dbReference type="ARBA" id="ARBA00010861"/>
    </source>
</evidence>
<dbReference type="SMART" id="SM01262">
    <property type="entry name" value="LAMTOR"/>
    <property type="match status" value="1"/>
</dbReference>
<organism evidence="13 14">
    <name type="scientific">Allacma fusca</name>
    <dbReference type="NCBI Taxonomy" id="39272"/>
    <lineage>
        <taxon>Eukaryota</taxon>
        <taxon>Metazoa</taxon>
        <taxon>Ecdysozoa</taxon>
        <taxon>Arthropoda</taxon>
        <taxon>Hexapoda</taxon>
        <taxon>Collembola</taxon>
        <taxon>Symphypleona</taxon>
        <taxon>Sminthuridae</taxon>
        <taxon>Allacma</taxon>
    </lineage>
</organism>
<evidence type="ECO:0000256" key="6">
    <source>
        <dbReference type="ARBA" id="ARBA00022753"/>
    </source>
</evidence>
<dbReference type="GO" id="GO:0007040">
    <property type="term" value="P:lysosome organization"/>
    <property type="evidence" value="ECO:0007669"/>
    <property type="project" value="InterPro"/>
</dbReference>
<keyword evidence="6" id="KW-0967">Endosome</keyword>
<keyword evidence="14" id="KW-1185">Reference proteome</keyword>
<dbReference type="GO" id="GO:0005085">
    <property type="term" value="F:guanyl-nucleotide exchange factor activity"/>
    <property type="evidence" value="ECO:0007669"/>
    <property type="project" value="TreeGrafter"/>
</dbReference>
<dbReference type="OrthoDB" id="5562028at2759"/>
<protein>
    <recommendedName>
        <fullName evidence="4">Ragulator complex protein LAMTOR1</fullName>
    </recommendedName>
    <alternativeName>
        <fullName evidence="11">Late endosomal/lysosomal adaptor and MAPK and MTOR activator 1</fullName>
    </alternativeName>
</protein>
<comment type="caution">
    <text evidence="13">The sequence shown here is derived from an EMBL/GenBank/DDBJ whole genome shotgun (WGS) entry which is preliminary data.</text>
</comment>
<comment type="subcellular location">
    <subcellularLocation>
        <location evidence="2">Late endosome membrane</location>
        <topology evidence="2">Lipid-anchor</topology>
        <orientation evidence="2">Cytoplasmic side</orientation>
    </subcellularLocation>
    <subcellularLocation>
        <location evidence="1">Lysosome membrane</location>
        <topology evidence="1">Lipid-anchor</topology>
        <orientation evidence="1">Cytoplasmic side</orientation>
    </subcellularLocation>
</comment>
<dbReference type="PANTHER" id="PTHR13401">
    <property type="entry name" value="RAGULATOR COMPLEX PROTEIN LAMTOR1"/>
    <property type="match status" value="1"/>
</dbReference>
<proteinExistence type="inferred from homology"/>
<dbReference type="GO" id="GO:0045121">
    <property type="term" value="C:membrane raft"/>
    <property type="evidence" value="ECO:0007669"/>
    <property type="project" value="InterPro"/>
</dbReference>
<sequence>MGCCFSCNDDDDSQGVDSSERARLLQDPVSNTPVVRVPQSDSRVVGNSSGSHPQRGQEDELAKILQETASAMIDVSGSGSHSLDQREFQERTRHYLAKVQTLSPTLLRPPNLLLGDTPNPEKHLGAPLISQEDIDLMEWAMNEVEAALYSIRVVHSEDLVVPFGGQQQAAMSVSD</sequence>
<dbReference type="GO" id="GO:0042632">
    <property type="term" value="P:cholesterol homeostasis"/>
    <property type="evidence" value="ECO:0007669"/>
    <property type="project" value="InterPro"/>
</dbReference>
<dbReference type="GO" id="GO:0043410">
    <property type="term" value="P:positive regulation of MAPK cascade"/>
    <property type="evidence" value="ECO:0007669"/>
    <property type="project" value="InterPro"/>
</dbReference>
<keyword evidence="10" id="KW-0449">Lipoprotein</keyword>
<dbReference type="GO" id="GO:0005765">
    <property type="term" value="C:lysosomal membrane"/>
    <property type="evidence" value="ECO:0007669"/>
    <property type="project" value="UniProtKB-SubCell"/>
</dbReference>
<dbReference type="InterPro" id="IPR028209">
    <property type="entry name" value="LAMTOR1/MEH1"/>
</dbReference>
<dbReference type="Pfam" id="PF15454">
    <property type="entry name" value="LAMTOR"/>
    <property type="match status" value="1"/>
</dbReference>
<evidence type="ECO:0000256" key="10">
    <source>
        <dbReference type="ARBA" id="ARBA00023288"/>
    </source>
</evidence>
<feature type="compositionally biased region" description="Polar residues" evidence="12">
    <location>
        <begin position="28"/>
        <end position="54"/>
    </location>
</feature>
<keyword evidence="9" id="KW-0458">Lysosome</keyword>
<evidence type="ECO:0000256" key="8">
    <source>
        <dbReference type="ARBA" id="ARBA00023139"/>
    </source>
</evidence>
<reference evidence="13" key="1">
    <citation type="submission" date="2021-06" db="EMBL/GenBank/DDBJ databases">
        <authorList>
            <person name="Hodson N. C."/>
            <person name="Mongue J. A."/>
            <person name="Jaron S. K."/>
        </authorList>
    </citation>
    <scope>NUCLEOTIDE SEQUENCE</scope>
</reference>
<accession>A0A8J2NWA5</accession>
<dbReference type="GO" id="GO:0032008">
    <property type="term" value="P:positive regulation of TOR signaling"/>
    <property type="evidence" value="ECO:0007669"/>
    <property type="project" value="InterPro"/>
</dbReference>
<evidence type="ECO:0000256" key="11">
    <source>
        <dbReference type="ARBA" id="ARBA00032695"/>
    </source>
</evidence>
<dbReference type="GO" id="GO:0001919">
    <property type="term" value="P:regulation of receptor recycling"/>
    <property type="evidence" value="ECO:0007669"/>
    <property type="project" value="InterPro"/>
</dbReference>
<keyword evidence="7" id="KW-0472">Membrane</keyword>
<gene>
    <name evidence="13" type="ORF">AFUS01_LOCUS6483</name>
</gene>
<dbReference type="AlphaFoldDB" id="A0A8J2NWA5"/>
<evidence type="ECO:0000313" key="14">
    <source>
        <dbReference type="Proteomes" id="UP000708208"/>
    </source>
</evidence>
<evidence type="ECO:0000256" key="9">
    <source>
        <dbReference type="ARBA" id="ARBA00023228"/>
    </source>
</evidence>
<evidence type="ECO:0000256" key="12">
    <source>
        <dbReference type="SAM" id="MobiDB-lite"/>
    </source>
</evidence>
<comment type="similarity">
    <text evidence="3">Belongs to the LAMTOR1 family.</text>
</comment>
<keyword evidence="5" id="KW-0519">Myristate</keyword>
<dbReference type="Proteomes" id="UP000708208">
    <property type="component" value="Unassembled WGS sequence"/>
</dbReference>
<evidence type="ECO:0000256" key="2">
    <source>
        <dbReference type="ARBA" id="ARBA00004577"/>
    </source>
</evidence>
<dbReference type="GO" id="GO:0031902">
    <property type="term" value="C:late endosome membrane"/>
    <property type="evidence" value="ECO:0007669"/>
    <property type="project" value="UniProtKB-SubCell"/>
</dbReference>